<dbReference type="EMBL" id="JAEHHL010000017">
    <property type="protein sequence ID" value="MBK0401283.1"/>
    <property type="molecule type" value="Genomic_DNA"/>
</dbReference>
<dbReference type="SMART" id="SM00028">
    <property type="entry name" value="TPR"/>
    <property type="match status" value="3"/>
</dbReference>
<dbReference type="Gene3D" id="1.25.40.10">
    <property type="entry name" value="Tetratricopeptide repeat domain"/>
    <property type="match status" value="1"/>
</dbReference>
<comment type="caution">
    <text evidence="1">The sequence shown here is derived from an EMBL/GenBank/DDBJ whole genome shotgun (WGS) entry which is preliminary data.</text>
</comment>
<proteinExistence type="predicted"/>
<dbReference type="Proteomes" id="UP000655420">
    <property type="component" value="Unassembled WGS sequence"/>
</dbReference>
<evidence type="ECO:0000313" key="2">
    <source>
        <dbReference type="Proteomes" id="UP000655420"/>
    </source>
</evidence>
<dbReference type="PANTHER" id="PTHR45588">
    <property type="entry name" value="TPR DOMAIN-CONTAINING PROTEIN"/>
    <property type="match status" value="1"/>
</dbReference>
<dbReference type="InterPro" id="IPR011990">
    <property type="entry name" value="TPR-like_helical_dom_sf"/>
</dbReference>
<reference evidence="1" key="1">
    <citation type="submission" date="2020-12" db="EMBL/GenBank/DDBJ databases">
        <title>Bacterial taxonomy.</title>
        <authorList>
            <person name="Pan X."/>
        </authorList>
    </citation>
    <scope>NUCLEOTIDE SEQUENCE</scope>
    <source>
        <strain evidence="1">M0105</strain>
    </source>
</reference>
<gene>
    <name evidence="1" type="ORF">H0I76_18960</name>
</gene>
<dbReference type="SUPFAM" id="SSF48452">
    <property type="entry name" value="TPR-like"/>
    <property type="match status" value="1"/>
</dbReference>
<dbReference type="InterPro" id="IPR019734">
    <property type="entry name" value="TPR_rpt"/>
</dbReference>
<accession>A0A8J7MBK2</accession>
<dbReference type="PANTHER" id="PTHR45588:SF1">
    <property type="entry name" value="WW DOMAIN-CONTAINING PROTEIN"/>
    <property type="match status" value="1"/>
</dbReference>
<organism evidence="1 2">
    <name type="scientific">Thermohalobaculum xanthum</name>
    <dbReference type="NCBI Taxonomy" id="2753746"/>
    <lineage>
        <taxon>Bacteria</taxon>
        <taxon>Pseudomonadati</taxon>
        <taxon>Pseudomonadota</taxon>
        <taxon>Alphaproteobacteria</taxon>
        <taxon>Rhodobacterales</taxon>
        <taxon>Paracoccaceae</taxon>
        <taxon>Thermohalobaculum</taxon>
    </lineage>
</organism>
<sequence>MAYFDLGSYGRKVSTSSPEAQLWFDRGLNWLYGFNHGEAIRCFAKATEHDPECAMAHWGISYASGPNYNLPWHLYDPNGRQIALAASYDAMQMALAHAGGATPVEQALIQALPARYPQREAIEDMAPWDKAYTNEMRKIFESWPDDLDVRTVFVESIMNETPWKMWNLSTGKPAEGAGTEEAMAALEHAFSRIPASWDHPGLLHLYVHLMEMSPFPQRALRAGDRLRAIMPDSGHLIHMPTHLDVLCGFYRDVLVYNQKALEPDRRFLAYAEHPGIYLIYVIHNFHFAIYGAMFLGQYTPAIAAAEELIATVPEAVLRIESPPMADFLEAYLTMKQHVLVRFGKWREIIAQDLPKDQELYCSNVAMMHYARAVAHSALGNVAEAETEKAQFMAAKTRVPDSRRVHNNTVVDLLGVAEEMLMGELEYRKGNHDAAFAHLRRSVALDDALPYDEPWGWMQPTRHALGALLLEQGRVDEAEAVYRADLGLDGTLSRACQHPDNLWSLHGLHECLTRRGDTVEAPLIKQRLDLAVARAEVPVKASCFCRRTAMAAE</sequence>
<dbReference type="AlphaFoldDB" id="A0A8J7MBK2"/>
<evidence type="ECO:0000313" key="1">
    <source>
        <dbReference type="EMBL" id="MBK0401283.1"/>
    </source>
</evidence>
<protein>
    <submittedName>
        <fullName evidence="1">Tetratricopeptide repeat protein</fullName>
    </submittedName>
</protein>
<keyword evidence="2" id="KW-1185">Reference proteome</keyword>
<name>A0A8J7MBK2_9RHOB</name>
<dbReference type="RefSeq" id="WP_200613674.1">
    <property type="nucleotide sequence ID" value="NZ_JAEHHL010000017.1"/>
</dbReference>